<keyword evidence="4" id="KW-1185">Reference proteome</keyword>
<dbReference type="RefSeq" id="XP_009265015.1">
    <property type="nucleotide sequence ID" value="XM_009266740.1"/>
</dbReference>
<dbReference type="EMBL" id="CP003525">
    <property type="protein sequence ID" value="AFN83518.1"/>
    <property type="molecule type" value="Genomic_DNA"/>
</dbReference>
<dbReference type="OrthoDB" id="2195102at2759"/>
<dbReference type="Proteomes" id="UP000010094">
    <property type="component" value="Chromosome VIII"/>
</dbReference>
<feature type="region of interest" description="Disordered" evidence="2">
    <location>
        <begin position="1"/>
        <end position="41"/>
    </location>
</feature>
<evidence type="ECO:0000313" key="4">
    <source>
        <dbReference type="Proteomes" id="UP000010094"/>
    </source>
</evidence>
<name>I6ZJT6_ENCRO</name>
<organism evidence="3 4">
    <name type="scientific">Encephalitozoon romaleae (strain SJ-2008)</name>
    <name type="common">Microsporidian parasite</name>
    <dbReference type="NCBI Taxonomy" id="1178016"/>
    <lineage>
        <taxon>Eukaryota</taxon>
        <taxon>Fungi</taxon>
        <taxon>Fungi incertae sedis</taxon>
        <taxon>Microsporidia</taxon>
        <taxon>Unikaryonidae</taxon>
        <taxon>Encephalitozoon</taxon>
    </lineage>
</organism>
<dbReference type="HOGENOM" id="CLU_444824_0_0_1"/>
<feature type="coiled-coil region" evidence="1">
    <location>
        <begin position="321"/>
        <end position="436"/>
    </location>
</feature>
<accession>I6ZJT6</accession>
<dbReference type="VEuPathDB" id="MicrosporidiaDB:EROM_081030"/>
<keyword evidence="1" id="KW-0175">Coiled coil</keyword>
<feature type="compositionally biased region" description="Basic and acidic residues" evidence="2">
    <location>
        <begin position="83"/>
        <end position="92"/>
    </location>
</feature>
<reference evidence="3 4" key="1">
    <citation type="journal article" date="2012" name="Proc. Natl. Acad. Sci. U.S.A.">
        <title>Gain and loss of multiple functionally related, horizontally transferred genes in the reduced genomes of two microsporidian parasites.</title>
        <authorList>
            <person name="Pombert J.-F."/>
            <person name="Selman M."/>
            <person name="Burki F."/>
            <person name="Bardell F.T."/>
            <person name="Farinelli L."/>
            <person name="Solter L.F."/>
            <person name="Whitman D.W."/>
            <person name="Weiss L.M."/>
            <person name="Corradi N."/>
            <person name="Keeling P.J."/>
        </authorList>
    </citation>
    <scope>NUCLEOTIDE SEQUENCE [LARGE SCALE GENOMIC DNA]</scope>
    <source>
        <strain evidence="3 4">SJ-2008</strain>
    </source>
</reference>
<dbReference type="GeneID" id="20521837"/>
<dbReference type="AlphaFoldDB" id="I6ZJT6"/>
<evidence type="ECO:0000313" key="3">
    <source>
        <dbReference type="EMBL" id="AFN83518.1"/>
    </source>
</evidence>
<protein>
    <submittedName>
        <fullName evidence="3">Uncharacterized protein</fullName>
    </submittedName>
</protein>
<evidence type="ECO:0000256" key="2">
    <source>
        <dbReference type="SAM" id="MobiDB-lite"/>
    </source>
</evidence>
<evidence type="ECO:0000256" key="1">
    <source>
        <dbReference type="SAM" id="Coils"/>
    </source>
</evidence>
<feature type="region of interest" description="Disordered" evidence="2">
    <location>
        <begin position="83"/>
        <end position="114"/>
    </location>
</feature>
<gene>
    <name evidence="3" type="ordered locus">EROM_081030</name>
</gene>
<sequence>MDEKKDTKKKRVSFAPEPQVMYIYSEEENKGNRGTDSGILSEEEISVELTVDHLRAEESQGNEGLNANFLSTGLNDLMKESKDGHNAKDGNAIKENVPNDGRIGKDYPEEEGSCTQIEIPGGCEEEKDVNREGASGEIREGIEDVDGWKESILKNEDEVFEDTLISNETINVEEIINTQDLRKMIPQAKREVVNVSELLVSKGIRFLDSLVVSNTRRDTMSKSLNEVHPRQEKFYESFLEPRTRFFLEFSSELEERMSKQEKVNNELERDFNISGTVFEREDASSQLRSLKTECRMRAKIEWYELRKEKEVEFNREVTDRRNRLAEEYNDISGRLKEVSEDVEAKGKSNERMEEQISRIRNRVGGDGEEKDRKISELKLVISEQENAIENIKKEVKGLEEEKIRKQAEKRVLKEALKKIEDEVKDLEKALKVQNVTEGQLKEIRQEFRTICAIFGMEISRVDTSEIRLKLLGYDFKIGLEEGFMIRSIDSTPLCDRKGLGLLYHYFGRYFKGVGLSFFKGIRNVMLTSAMASGIYKEVGEIGKSHEVECHLNDDEVIVRILMLDIAKCTKCEVAIIIRNGFECLIQWGGKSKAYDLRKDMGVISRSVEEALVSL</sequence>
<proteinExistence type="predicted"/>
<dbReference type="KEGG" id="ero:EROM_081030"/>